<evidence type="ECO:0000313" key="2">
    <source>
        <dbReference type="Proteomes" id="UP001145742"/>
    </source>
</evidence>
<keyword evidence="2" id="KW-1185">Reference proteome</keyword>
<dbReference type="Proteomes" id="UP001145742">
    <property type="component" value="Unassembled WGS sequence"/>
</dbReference>
<sequence>MVRCVPYFKDKGDSNSSAGWKGVKAEVNVSDVVMKAYMTFPLIQIRGIRVDVMCPRIGDAYTIELVHIAESIASIGRLLL</sequence>
<comment type="caution">
    <text evidence="1">The sequence shown here is derived from an EMBL/GenBank/DDBJ whole genome shotgun (WGS) entry which is preliminary data.</text>
</comment>
<name>A0ABQ9DIN9_9PASS</name>
<proteinExistence type="predicted"/>
<reference evidence="1" key="1">
    <citation type="submission" date="2019-10" db="EMBL/GenBank/DDBJ databases">
        <authorList>
            <person name="Soares A.E.R."/>
            <person name="Aleixo A."/>
            <person name="Schneider P."/>
            <person name="Miyaki C.Y."/>
            <person name="Schneider M.P."/>
            <person name="Mello C."/>
            <person name="Vasconcelos A.T.R."/>
        </authorList>
    </citation>
    <scope>NUCLEOTIDE SEQUENCE</scope>
    <source>
        <tissue evidence="1">Muscle</tissue>
    </source>
</reference>
<accession>A0ABQ9DIN9</accession>
<organism evidence="1 2">
    <name type="scientific">Willisornis vidua</name>
    <name type="common">Xingu scale-backed antbird</name>
    <dbReference type="NCBI Taxonomy" id="1566151"/>
    <lineage>
        <taxon>Eukaryota</taxon>
        <taxon>Metazoa</taxon>
        <taxon>Chordata</taxon>
        <taxon>Craniata</taxon>
        <taxon>Vertebrata</taxon>
        <taxon>Euteleostomi</taxon>
        <taxon>Archelosauria</taxon>
        <taxon>Archosauria</taxon>
        <taxon>Dinosauria</taxon>
        <taxon>Saurischia</taxon>
        <taxon>Theropoda</taxon>
        <taxon>Coelurosauria</taxon>
        <taxon>Aves</taxon>
        <taxon>Neognathae</taxon>
        <taxon>Neoaves</taxon>
        <taxon>Telluraves</taxon>
        <taxon>Australaves</taxon>
        <taxon>Passeriformes</taxon>
        <taxon>Thamnophilidae</taxon>
        <taxon>Willisornis</taxon>
    </lineage>
</organism>
<dbReference type="EMBL" id="WHWB01032919">
    <property type="protein sequence ID" value="KAJ7423022.1"/>
    <property type="molecule type" value="Genomic_DNA"/>
</dbReference>
<gene>
    <name evidence="1" type="ORF">WISP_35599</name>
</gene>
<evidence type="ECO:0000313" key="1">
    <source>
        <dbReference type="EMBL" id="KAJ7423022.1"/>
    </source>
</evidence>
<protein>
    <submittedName>
        <fullName evidence="1">Uncharacterized protein</fullName>
    </submittedName>
</protein>